<accession>A0AAU2A8F8</accession>
<protein>
    <recommendedName>
        <fullName evidence="1">DUF6896 domain-containing protein</fullName>
    </recommendedName>
</protein>
<reference evidence="2" key="1">
    <citation type="submission" date="2022-10" db="EMBL/GenBank/DDBJ databases">
        <title>The complete genomes of actinobacterial strains from the NBC collection.</title>
        <authorList>
            <person name="Joergensen T.S."/>
            <person name="Alvarez Arevalo M."/>
            <person name="Sterndorff E.B."/>
            <person name="Faurdal D."/>
            <person name="Vuksanovic O."/>
            <person name="Mourched A.-S."/>
            <person name="Charusanti P."/>
            <person name="Shaw S."/>
            <person name="Blin K."/>
            <person name="Weber T."/>
        </authorList>
    </citation>
    <scope>NUCLEOTIDE SEQUENCE</scope>
    <source>
        <strain evidence="2">NBC_00093</strain>
    </source>
</reference>
<dbReference type="AlphaFoldDB" id="A0AAU2A8F8"/>
<evidence type="ECO:0000313" key="2">
    <source>
        <dbReference type="EMBL" id="WTT20098.1"/>
    </source>
</evidence>
<dbReference type="Pfam" id="PF21837">
    <property type="entry name" value="DUF6896"/>
    <property type="match status" value="1"/>
</dbReference>
<feature type="domain" description="DUF6896" evidence="1">
    <location>
        <begin position="7"/>
        <end position="131"/>
    </location>
</feature>
<name>A0AAU2A8F8_9ACTN</name>
<sequence>MSQSNAADCVHSFLRHRTLIMTALVGSYPQFDSLDHVLKAVRARELERRAHSDVGFSYSIHGRGCRMIGPDGAVIDMDLLLDGSEAFDAWRLEVFARSVGMSPVPSRDDLVQECRGMARAGILTEPEPGWFGPIE</sequence>
<dbReference type="InterPro" id="IPR054191">
    <property type="entry name" value="DUF6896"/>
</dbReference>
<gene>
    <name evidence="2" type="ORF">OHA22_33505</name>
</gene>
<dbReference type="EMBL" id="CP108222">
    <property type="protein sequence ID" value="WTT20098.1"/>
    <property type="molecule type" value="Genomic_DNA"/>
</dbReference>
<proteinExistence type="predicted"/>
<organism evidence="2">
    <name type="scientific">Streptomyces sp. NBC_00093</name>
    <dbReference type="NCBI Taxonomy" id="2975649"/>
    <lineage>
        <taxon>Bacteria</taxon>
        <taxon>Bacillati</taxon>
        <taxon>Actinomycetota</taxon>
        <taxon>Actinomycetes</taxon>
        <taxon>Kitasatosporales</taxon>
        <taxon>Streptomycetaceae</taxon>
        <taxon>Streptomyces</taxon>
    </lineage>
</organism>
<evidence type="ECO:0000259" key="1">
    <source>
        <dbReference type="Pfam" id="PF21837"/>
    </source>
</evidence>